<feature type="domain" description="Copper type II ascorbate-dependent monooxygenase C-terminal" evidence="18">
    <location>
        <begin position="94"/>
        <end position="222"/>
    </location>
</feature>
<dbReference type="Pfam" id="PF01436">
    <property type="entry name" value="NHL"/>
    <property type="match status" value="2"/>
</dbReference>
<dbReference type="Pfam" id="PF03712">
    <property type="entry name" value="Cu2_monoox_C"/>
    <property type="match status" value="1"/>
</dbReference>
<dbReference type="EMBL" id="UYYG01000008">
    <property type="protein sequence ID" value="VDN50798.1"/>
    <property type="molecule type" value="Genomic_DNA"/>
</dbReference>
<evidence type="ECO:0000256" key="8">
    <source>
        <dbReference type="ARBA" id="ARBA00023157"/>
    </source>
</evidence>
<dbReference type="InterPro" id="IPR000323">
    <property type="entry name" value="Cu2_ascorb_mOase_N"/>
</dbReference>
<comment type="similarity">
    <text evidence="3">In the C-terminal section; belongs to the peptidyl-alpha-hydroxyglycine alpha-amidating lyase family.</text>
</comment>
<evidence type="ECO:0000259" key="18">
    <source>
        <dbReference type="Pfam" id="PF03712"/>
    </source>
</evidence>
<dbReference type="PANTHER" id="PTHR10680">
    <property type="entry name" value="PEPTIDYL-GLYCINE ALPHA-AMIDATING MONOOXYGENASE"/>
    <property type="match status" value="1"/>
</dbReference>
<evidence type="ECO:0000313" key="21">
    <source>
        <dbReference type="Proteomes" id="UP000274756"/>
    </source>
</evidence>
<evidence type="ECO:0000256" key="15">
    <source>
        <dbReference type="PROSITE-ProRule" id="PRU00504"/>
    </source>
</evidence>
<comment type="catalytic activity">
    <reaction evidence="12">
        <text>a [peptide]-C-terminal glycine + 2 L-ascorbate + O2 = a [peptide]-C-terminal (2S)-2-hydroxyglycine + 2 monodehydro-L-ascorbate radical + H2O</text>
        <dbReference type="Rhea" id="RHEA:21452"/>
        <dbReference type="Rhea" id="RHEA-COMP:13486"/>
        <dbReference type="Rhea" id="RHEA-COMP:15321"/>
        <dbReference type="ChEBI" id="CHEBI:15377"/>
        <dbReference type="ChEBI" id="CHEBI:15379"/>
        <dbReference type="ChEBI" id="CHEBI:38290"/>
        <dbReference type="ChEBI" id="CHEBI:59513"/>
        <dbReference type="ChEBI" id="CHEBI:137000"/>
        <dbReference type="ChEBI" id="CHEBI:142768"/>
        <dbReference type="EC" id="1.14.17.3"/>
    </reaction>
</comment>
<evidence type="ECO:0000256" key="11">
    <source>
        <dbReference type="ARBA" id="ARBA00023268"/>
    </source>
</evidence>
<gene>
    <name evidence="19" type="ORF">DME_LOCUS771</name>
</gene>
<keyword evidence="16" id="KW-0472">Membrane</keyword>
<keyword evidence="10" id="KW-0456">Lyase</keyword>
<keyword evidence="16" id="KW-1133">Transmembrane helix</keyword>
<feature type="binding site" evidence="13">
    <location>
        <position position="134"/>
    </location>
    <ligand>
        <name>Cu(2+)</name>
        <dbReference type="ChEBI" id="CHEBI:29036"/>
        <label>1</label>
        <note>catalytic</note>
    </ligand>
</feature>
<dbReference type="Gene3D" id="2.120.10.30">
    <property type="entry name" value="TolB, C-terminal domain"/>
    <property type="match status" value="1"/>
</dbReference>
<dbReference type="Proteomes" id="UP000038040">
    <property type="component" value="Unplaced"/>
</dbReference>
<dbReference type="CDD" id="cd14958">
    <property type="entry name" value="NHL_PAL_like"/>
    <property type="match status" value="1"/>
</dbReference>
<evidence type="ECO:0000256" key="3">
    <source>
        <dbReference type="ARBA" id="ARBA00006026"/>
    </source>
</evidence>
<feature type="disulfide bond" evidence="14">
    <location>
        <begin position="186"/>
        <end position="208"/>
    </location>
</feature>
<keyword evidence="9" id="KW-0325">Glycoprotein</keyword>
<comment type="cofactor">
    <cofactor evidence="2">
        <name>Zn(2+)</name>
        <dbReference type="ChEBI" id="CHEBI:29105"/>
    </cofactor>
</comment>
<evidence type="ECO:0000256" key="6">
    <source>
        <dbReference type="ARBA" id="ARBA00022729"/>
    </source>
</evidence>
<feature type="binding site" evidence="13">
    <location>
        <position position="66"/>
    </location>
    <ligand>
        <name>Cu(2+)</name>
        <dbReference type="ChEBI" id="CHEBI:29036"/>
        <label>1</label>
        <note>catalytic</note>
    </ligand>
</feature>
<dbReference type="InterPro" id="IPR000720">
    <property type="entry name" value="PHM/PAL"/>
</dbReference>
<feature type="domain" description="Copper type II ascorbate-dependent monooxygenase N-terminal" evidence="17">
    <location>
        <begin position="1"/>
        <end position="70"/>
    </location>
</feature>
<dbReference type="InterPro" id="IPR008977">
    <property type="entry name" value="PHM/PNGase_F_dom_sf"/>
</dbReference>
<dbReference type="PRINTS" id="PR00790">
    <property type="entry name" value="PAMONOXGNASE"/>
</dbReference>
<name>A0A0N4UEH1_DRAME</name>
<evidence type="ECO:0000256" key="12">
    <source>
        <dbReference type="ARBA" id="ARBA00048431"/>
    </source>
</evidence>
<keyword evidence="6" id="KW-0732">Signal</keyword>
<keyword evidence="13" id="KW-0186">Copper</keyword>
<protein>
    <submittedName>
        <fullName evidence="22">Peptidylglycine monooxygenase</fullName>
    </submittedName>
</protein>
<keyword evidence="11" id="KW-0511">Multifunctional enzyme</keyword>
<dbReference type="GO" id="GO:0006518">
    <property type="term" value="P:peptide metabolic process"/>
    <property type="evidence" value="ECO:0007669"/>
    <property type="project" value="InterPro"/>
</dbReference>
<dbReference type="PANTHER" id="PTHR10680:SF14">
    <property type="entry name" value="PEPTIDYL-GLYCINE ALPHA-AMIDATING MONOOXYGENASE"/>
    <property type="match status" value="1"/>
</dbReference>
<feature type="repeat" description="NHL" evidence="15">
    <location>
        <begin position="377"/>
        <end position="416"/>
    </location>
</feature>
<evidence type="ECO:0000256" key="1">
    <source>
        <dbReference type="ARBA" id="ARBA00000686"/>
    </source>
</evidence>
<dbReference type="SUPFAM" id="SSF63829">
    <property type="entry name" value="Calcium-dependent phosphotriesterase"/>
    <property type="match status" value="1"/>
</dbReference>
<dbReference type="Proteomes" id="UP000274756">
    <property type="component" value="Unassembled WGS sequence"/>
</dbReference>
<dbReference type="GO" id="GO:0016020">
    <property type="term" value="C:membrane"/>
    <property type="evidence" value="ECO:0007669"/>
    <property type="project" value="InterPro"/>
</dbReference>
<feature type="disulfide bond" evidence="14">
    <location>
        <begin position="6"/>
        <end position="22"/>
    </location>
</feature>
<organism evidence="20 22">
    <name type="scientific">Dracunculus medinensis</name>
    <name type="common">Guinea worm</name>
    <dbReference type="NCBI Taxonomy" id="318479"/>
    <lineage>
        <taxon>Eukaryota</taxon>
        <taxon>Metazoa</taxon>
        <taxon>Ecdysozoa</taxon>
        <taxon>Nematoda</taxon>
        <taxon>Chromadorea</taxon>
        <taxon>Rhabditida</taxon>
        <taxon>Spirurina</taxon>
        <taxon>Dracunculoidea</taxon>
        <taxon>Dracunculidae</taxon>
        <taxon>Dracunculus</taxon>
    </lineage>
</organism>
<comment type="similarity">
    <text evidence="4">In the N-terminal section; belongs to the copper type II ascorbate-dependent monooxygenase family.</text>
</comment>
<dbReference type="InterPro" id="IPR014784">
    <property type="entry name" value="Cu2_ascorb_mOase-like_C"/>
</dbReference>
<feature type="binding site" evidence="13">
    <location>
        <position position="136"/>
    </location>
    <ligand>
        <name>Cu(2+)</name>
        <dbReference type="ChEBI" id="CHEBI:29036"/>
        <label>1</label>
        <note>catalytic</note>
    </ligand>
</feature>
<keyword evidence="7" id="KW-0677">Repeat</keyword>
<feature type="binding site" evidence="13">
    <location>
        <position position="207"/>
    </location>
    <ligand>
        <name>Cu(2+)</name>
        <dbReference type="ChEBI" id="CHEBI:29036"/>
        <label>1</label>
        <note>catalytic</note>
    </ligand>
</feature>
<keyword evidence="5 13" id="KW-0479">Metal-binding</keyword>
<evidence type="ECO:0000256" key="7">
    <source>
        <dbReference type="ARBA" id="ARBA00022737"/>
    </source>
</evidence>
<dbReference type="Pfam" id="PF01082">
    <property type="entry name" value="Cu2_monooxygen"/>
    <property type="match status" value="1"/>
</dbReference>
<keyword evidence="8 14" id="KW-1015">Disulfide bond</keyword>
<sequence>MLLFGCTTPAKNTQLWKGLATCDANTVTHILYAWARNAPELRLPDDVAFSVGHVSDNIRYLVLQMHYAHPFIGNVLDYSGVVVHMIDTRPKYLAAVYLFVSGSPIMPGFAHYQTNISCIYNGETDLHPFAFRTHAHSYGRVISAFYKNPKKGWTMIGKRNPQWPQLFEPIKANLTISSGDLMAATCVYDSSQLKKVIYMGNTGADEMCNFYMMFYWDANMMNPFSFEAVCPLQQEKEIIDKEYPAEGVSLLPPHPELEEKAHQSSKRFGITEGLKLMEIEGIKFGEITGLSFDPYGNLVVLHRASRKWDENTFDYANNLRYQQAINEDTIFVMKLSSDRKRLLLNAKYGRDQFTSLASFSEILGQLKLVYALGEQFVPGSDRNHFCKPTGVVTTPDGNVFIADGYCNSRIVRFNANGEYISEWGQDFDGCQIIIICCFTGNFIAHSSFNQFAIPHDITSNEDGSSLYIADRENARIQIYRPNGQFIGSLTNPSNRTLFLNVYSAHYHNGAIYFIPGKSDYQNVEMQIFVGHADSVRVQFAFKPTNYSFNRPHIIRISPDEQFIYIGELGEKNGGRLLQFVYKTAISQSTTKQPTDLYNLRTTVGNNRNVATWANFLIFAILITSVFFSLLFCVFRKKKFIRRMHQQSVLDRAGFRPLRTDDPESSDDDSEEDTIIALRKGVTNRF</sequence>
<comment type="cofactor">
    <cofactor evidence="13">
        <name>Cu(2+)</name>
        <dbReference type="ChEBI" id="CHEBI:29036"/>
    </cofactor>
    <text evidence="13">Binds 2 Cu(2+) ions per subunit.</text>
</comment>
<dbReference type="SUPFAM" id="SSF49742">
    <property type="entry name" value="PHM/PNGase F"/>
    <property type="match status" value="2"/>
</dbReference>
<dbReference type="GO" id="GO:0005507">
    <property type="term" value="F:copper ion binding"/>
    <property type="evidence" value="ECO:0007669"/>
    <property type="project" value="InterPro"/>
</dbReference>
<dbReference type="OrthoDB" id="10044505at2759"/>
<evidence type="ECO:0000313" key="20">
    <source>
        <dbReference type="Proteomes" id="UP000038040"/>
    </source>
</evidence>
<keyword evidence="16" id="KW-0812">Transmembrane</keyword>
<dbReference type="GO" id="GO:0005576">
    <property type="term" value="C:extracellular region"/>
    <property type="evidence" value="ECO:0007669"/>
    <property type="project" value="TreeGrafter"/>
</dbReference>
<evidence type="ECO:0000313" key="19">
    <source>
        <dbReference type="EMBL" id="VDN50798.1"/>
    </source>
</evidence>
<dbReference type="InterPro" id="IPR011042">
    <property type="entry name" value="6-blade_b-propeller_TolB-like"/>
</dbReference>
<evidence type="ECO:0000256" key="10">
    <source>
        <dbReference type="ARBA" id="ARBA00023239"/>
    </source>
</evidence>
<evidence type="ECO:0000256" key="16">
    <source>
        <dbReference type="SAM" id="Phobius"/>
    </source>
</evidence>
<dbReference type="Gene3D" id="2.60.120.230">
    <property type="match status" value="1"/>
</dbReference>
<dbReference type="InterPro" id="IPR036939">
    <property type="entry name" value="Cu2_ascorb_mOase_N_sf"/>
</dbReference>
<evidence type="ECO:0000256" key="9">
    <source>
        <dbReference type="ARBA" id="ARBA00023180"/>
    </source>
</evidence>
<reference evidence="19 21" key="2">
    <citation type="submission" date="2018-11" db="EMBL/GenBank/DDBJ databases">
        <authorList>
            <consortium name="Pathogen Informatics"/>
        </authorList>
    </citation>
    <scope>NUCLEOTIDE SEQUENCE [LARGE SCALE GENOMIC DNA]</scope>
</reference>
<dbReference type="AlphaFoldDB" id="A0A0N4UEH1"/>
<evidence type="ECO:0000256" key="4">
    <source>
        <dbReference type="ARBA" id="ARBA00010263"/>
    </source>
</evidence>
<evidence type="ECO:0000256" key="2">
    <source>
        <dbReference type="ARBA" id="ARBA00001947"/>
    </source>
</evidence>
<dbReference type="GO" id="GO:0004504">
    <property type="term" value="F:peptidylglycine monooxygenase activity"/>
    <property type="evidence" value="ECO:0007669"/>
    <property type="project" value="UniProtKB-EC"/>
</dbReference>
<dbReference type="GO" id="GO:0004598">
    <property type="term" value="F:peptidylamidoglycolate lyase activity"/>
    <property type="evidence" value="ECO:0007669"/>
    <property type="project" value="UniProtKB-EC"/>
</dbReference>
<evidence type="ECO:0000313" key="22">
    <source>
        <dbReference type="WBParaSite" id="DME_0000577701-mRNA-1"/>
    </source>
</evidence>
<proteinExistence type="inferred from homology"/>
<comment type="catalytic activity">
    <reaction evidence="1">
        <text>a [peptide]-C-terminal (2S)-2-hydroxyglycine = a [peptide]-C-terminal amide + glyoxylate</text>
        <dbReference type="Rhea" id="RHEA:20924"/>
        <dbReference type="Rhea" id="RHEA-COMP:13485"/>
        <dbReference type="Rhea" id="RHEA-COMP:15321"/>
        <dbReference type="ChEBI" id="CHEBI:36655"/>
        <dbReference type="ChEBI" id="CHEBI:137001"/>
        <dbReference type="ChEBI" id="CHEBI:142768"/>
        <dbReference type="EC" id="4.3.2.5"/>
    </reaction>
</comment>
<evidence type="ECO:0000256" key="5">
    <source>
        <dbReference type="ARBA" id="ARBA00022723"/>
    </source>
</evidence>
<reference evidence="22" key="1">
    <citation type="submission" date="2017-02" db="UniProtKB">
        <authorList>
            <consortium name="WormBaseParasite"/>
        </authorList>
    </citation>
    <scope>IDENTIFICATION</scope>
</reference>
<feature type="transmembrane region" description="Helical" evidence="16">
    <location>
        <begin position="612"/>
        <end position="634"/>
    </location>
</feature>
<keyword evidence="21" id="KW-1185">Reference proteome</keyword>
<evidence type="ECO:0000259" key="17">
    <source>
        <dbReference type="Pfam" id="PF01082"/>
    </source>
</evidence>
<evidence type="ECO:0000256" key="14">
    <source>
        <dbReference type="PIRSR" id="PIRSR600720-3"/>
    </source>
</evidence>
<dbReference type="InterPro" id="IPR001258">
    <property type="entry name" value="NHL_repeat"/>
</dbReference>
<dbReference type="WBParaSite" id="DME_0000577701-mRNA-1">
    <property type="protein sequence ID" value="DME_0000577701-mRNA-1"/>
    <property type="gene ID" value="DME_0000577701"/>
</dbReference>
<accession>A0A0N4UEH1</accession>
<dbReference type="Gene3D" id="2.60.120.310">
    <property type="entry name" value="Copper type II, ascorbate-dependent monooxygenase, N-terminal domain"/>
    <property type="match status" value="1"/>
</dbReference>
<evidence type="ECO:0000256" key="13">
    <source>
        <dbReference type="PIRSR" id="PIRSR600720-2"/>
    </source>
</evidence>
<dbReference type="PROSITE" id="PS51125">
    <property type="entry name" value="NHL"/>
    <property type="match status" value="1"/>
</dbReference>
<dbReference type="InterPro" id="IPR024548">
    <property type="entry name" value="Cu2_monoox_C"/>
</dbReference>